<evidence type="ECO:0000256" key="3">
    <source>
        <dbReference type="ARBA" id="ARBA00022692"/>
    </source>
</evidence>
<evidence type="ECO:0000256" key="4">
    <source>
        <dbReference type="ARBA" id="ARBA00022927"/>
    </source>
</evidence>
<sequence>MASSFDRWEKDPFFNAAEEVQESADRMESTYRTWIHARRDASSPWNCDELRRDLETTLGTAKWQLEEFERAARSSYSRVSSEDARNRHRDFIHAIGDKIQKVEHSLQESVHSGSKASLPWTRLDEGERDELASFLSGIPVLIKCVGRDNESLQANCSSNLHVSSGWGSSEAALEKSRGHRRAASADADIGTWKITVSDDVQQSSSSNGSSGPTPMHKVASLSGFFGSMETISKFKWPKNGYRKLKAVNPCEEEDKALLPPAGLNGGIEAYYERSKSSLGNCNECYDKQLHGWYGALHRQLQRSQYQMQYNRPVQIAVWAVILLCFIGRPFFLSIICMAFLMMLSIYPPPPPSFGYTTFFCPILVFPGSFVREAFSWYHCSCLFMLSLWA</sequence>
<keyword evidence="2" id="KW-0813">Transport</keyword>
<dbReference type="SUPFAM" id="SSF47661">
    <property type="entry name" value="t-snare proteins"/>
    <property type="match status" value="1"/>
</dbReference>
<dbReference type="CDD" id="cd21442">
    <property type="entry name" value="SNARE_NTD_STX6-like"/>
    <property type="match status" value="1"/>
</dbReference>
<dbReference type="ExpressionAtlas" id="I1K847">
    <property type="expression patterns" value="baseline and differential"/>
</dbReference>
<dbReference type="GO" id="GO:0016020">
    <property type="term" value="C:membrane"/>
    <property type="evidence" value="ECO:0007669"/>
    <property type="project" value="InterPro"/>
</dbReference>
<dbReference type="STRING" id="3847.I1K847"/>
<feature type="transmembrane region" description="Helical" evidence="9">
    <location>
        <begin position="315"/>
        <end position="346"/>
    </location>
</feature>
<dbReference type="HOGENOM" id="CLU_058309_0_0_1"/>
<comment type="similarity">
    <text evidence="1">Belongs to the syntaxin family.</text>
</comment>
<evidence type="ECO:0000256" key="8">
    <source>
        <dbReference type="ARBA" id="ARBA00037801"/>
    </source>
</evidence>
<evidence type="ECO:0000256" key="5">
    <source>
        <dbReference type="ARBA" id="ARBA00022989"/>
    </source>
</evidence>
<evidence type="ECO:0000256" key="1">
    <source>
        <dbReference type="ARBA" id="ARBA00009063"/>
    </source>
</evidence>
<dbReference type="SMR" id="I1K847"/>
<feature type="domain" description="Syntaxin 6/10/61 N-terminal" evidence="10">
    <location>
        <begin position="11"/>
        <end position="103"/>
    </location>
</feature>
<evidence type="ECO:0000259" key="10">
    <source>
        <dbReference type="Pfam" id="PF09177"/>
    </source>
</evidence>
<evidence type="ECO:0000256" key="6">
    <source>
        <dbReference type="ARBA" id="ARBA00023034"/>
    </source>
</evidence>
<dbReference type="GO" id="GO:0015031">
    <property type="term" value="P:protein transport"/>
    <property type="evidence" value="ECO:0007669"/>
    <property type="project" value="UniProtKB-KW"/>
</dbReference>
<dbReference type="Gramene" id="KRH52070">
    <property type="protein sequence ID" value="KRH52070"/>
    <property type="gene ID" value="GLYMA_06G044900"/>
</dbReference>
<keyword evidence="13" id="KW-1185">Reference proteome</keyword>
<organism evidence="11">
    <name type="scientific">Glycine max</name>
    <name type="common">Soybean</name>
    <name type="synonym">Glycine hispida</name>
    <dbReference type="NCBI Taxonomy" id="3847"/>
    <lineage>
        <taxon>Eukaryota</taxon>
        <taxon>Viridiplantae</taxon>
        <taxon>Streptophyta</taxon>
        <taxon>Embryophyta</taxon>
        <taxon>Tracheophyta</taxon>
        <taxon>Spermatophyta</taxon>
        <taxon>Magnoliopsida</taxon>
        <taxon>eudicotyledons</taxon>
        <taxon>Gunneridae</taxon>
        <taxon>Pentapetalae</taxon>
        <taxon>rosids</taxon>
        <taxon>fabids</taxon>
        <taxon>Fabales</taxon>
        <taxon>Fabaceae</taxon>
        <taxon>Papilionoideae</taxon>
        <taxon>50 kb inversion clade</taxon>
        <taxon>NPAAA clade</taxon>
        <taxon>indigoferoid/millettioid clade</taxon>
        <taxon>Phaseoleae</taxon>
        <taxon>Glycine</taxon>
        <taxon>Glycine subgen. Soja</taxon>
    </lineage>
</organism>
<comment type="subcellular location">
    <subcellularLocation>
        <location evidence="8">Golgi apparatus</location>
        <location evidence="8">trans-Golgi network membrane</location>
        <topology evidence="8">Single-pass type IV membrane protein</topology>
    </subcellularLocation>
</comment>
<dbReference type="Gene3D" id="1.20.58.90">
    <property type="match status" value="1"/>
</dbReference>
<keyword evidence="7 9" id="KW-0472">Membrane</keyword>
<gene>
    <name evidence="12" type="primary">LOC100815067</name>
    <name evidence="11" type="ORF">GLYMA_06G044900</name>
</gene>
<dbReference type="Proteomes" id="UP000008827">
    <property type="component" value="Chromosome 6"/>
</dbReference>
<evidence type="ECO:0000313" key="12">
    <source>
        <dbReference type="EnsemblPlants" id="KRH52070"/>
    </source>
</evidence>
<evidence type="ECO:0000256" key="7">
    <source>
        <dbReference type="ARBA" id="ARBA00023136"/>
    </source>
</evidence>
<reference evidence="11 12" key="1">
    <citation type="journal article" date="2010" name="Nature">
        <title>Genome sequence of the palaeopolyploid soybean.</title>
        <authorList>
            <person name="Schmutz J."/>
            <person name="Cannon S.B."/>
            <person name="Schlueter J."/>
            <person name="Ma J."/>
            <person name="Mitros T."/>
            <person name="Nelson W."/>
            <person name="Hyten D.L."/>
            <person name="Song Q."/>
            <person name="Thelen J.J."/>
            <person name="Cheng J."/>
            <person name="Xu D."/>
            <person name="Hellsten U."/>
            <person name="May G.D."/>
            <person name="Yu Y."/>
            <person name="Sakurai T."/>
            <person name="Umezawa T."/>
            <person name="Bhattacharyya M.K."/>
            <person name="Sandhu D."/>
            <person name="Valliyodan B."/>
            <person name="Lindquist E."/>
            <person name="Peto M."/>
            <person name="Grant D."/>
            <person name="Shu S."/>
            <person name="Goodstein D."/>
            <person name="Barry K."/>
            <person name="Futrell-Griggs M."/>
            <person name="Abernathy B."/>
            <person name="Du J."/>
            <person name="Tian Z."/>
            <person name="Zhu L."/>
            <person name="Gill N."/>
            <person name="Joshi T."/>
            <person name="Libault M."/>
            <person name="Sethuraman A."/>
            <person name="Zhang X.-C."/>
            <person name="Shinozaki K."/>
            <person name="Nguyen H.T."/>
            <person name="Wing R.A."/>
            <person name="Cregan P."/>
            <person name="Specht J."/>
            <person name="Grimwood J."/>
            <person name="Rokhsar D."/>
            <person name="Stacey G."/>
            <person name="Shoemaker R.C."/>
            <person name="Jackson S.A."/>
        </authorList>
    </citation>
    <scope>NUCLEOTIDE SEQUENCE [LARGE SCALE GENOMIC DNA]</scope>
    <source>
        <strain evidence="12">cv. Williams 82</strain>
        <tissue evidence="11">Callus</tissue>
    </source>
</reference>
<proteinExistence type="inferred from homology"/>
<dbReference type="EMBL" id="CM000839">
    <property type="protein sequence ID" value="KRH52070.1"/>
    <property type="molecule type" value="Genomic_DNA"/>
</dbReference>
<evidence type="ECO:0000256" key="9">
    <source>
        <dbReference type="SAM" id="Phobius"/>
    </source>
</evidence>
<evidence type="ECO:0000313" key="13">
    <source>
        <dbReference type="Proteomes" id="UP000008827"/>
    </source>
</evidence>
<dbReference type="OrthoDB" id="1889309at2759"/>
<evidence type="ECO:0000313" key="11">
    <source>
        <dbReference type="EMBL" id="KRH52070.1"/>
    </source>
</evidence>
<evidence type="ECO:0000256" key="2">
    <source>
        <dbReference type="ARBA" id="ARBA00022448"/>
    </source>
</evidence>
<dbReference type="eggNOG" id="ENOG502QQ2F">
    <property type="taxonomic scope" value="Eukaryota"/>
</dbReference>
<name>I1K847_SOYBN</name>
<reference evidence="11" key="3">
    <citation type="submission" date="2018-07" db="EMBL/GenBank/DDBJ databases">
        <title>WGS assembly of Glycine max.</title>
        <authorList>
            <person name="Schmutz J."/>
            <person name="Cannon S."/>
            <person name="Schlueter J."/>
            <person name="Ma J."/>
            <person name="Mitros T."/>
            <person name="Nelson W."/>
            <person name="Hyten D."/>
            <person name="Song Q."/>
            <person name="Thelen J."/>
            <person name="Cheng J."/>
            <person name="Xu D."/>
            <person name="Hellsten U."/>
            <person name="May G."/>
            <person name="Yu Y."/>
            <person name="Sakurai T."/>
            <person name="Umezawa T."/>
            <person name="Bhattacharyya M."/>
            <person name="Sandhu D."/>
            <person name="Valliyodan B."/>
            <person name="Lindquist E."/>
            <person name="Peto M."/>
            <person name="Grant D."/>
            <person name="Shu S."/>
            <person name="Goodstein D."/>
            <person name="Barry K."/>
            <person name="Futrell-Griggs M."/>
            <person name="Abernathy B."/>
            <person name="Du J."/>
            <person name="Tian Z."/>
            <person name="Zhu L."/>
            <person name="Gill N."/>
            <person name="Joshi T."/>
            <person name="Libault M."/>
            <person name="Sethuraman A."/>
            <person name="Zhang X."/>
            <person name="Shinozaki K."/>
            <person name="Nguyen H."/>
            <person name="Wing R."/>
            <person name="Cregan P."/>
            <person name="Specht J."/>
            <person name="Grimwood J."/>
            <person name="Rokhsar D."/>
            <person name="Stacey G."/>
            <person name="Shoemaker R."/>
            <person name="Jackson S."/>
        </authorList>
    </citation>
    <scope>NUCLEOTIDE SEQUENCE</scope>
    <source>
        <tissue evidence="11">Callus</tissue>
    </source>
</reference>
<keyword evidence="4" id="KW-0653">Protein transport</keyword>
<dbReference type="GO" id="GO:0005794">
    <property type="term" value="C:Golgi apparatus"/>
    <property type="evidence" value="ECO:0007669"/>
    <property type="project" value="UniProtKB-SubCell"/>
</dbReference>
<accession>I1K847</accession>
<dbReference type="FunFam" id="1.20.58.90:FF:000004">
    <property type="entry name" value="Syntaxin 10"/>
    <property type="match status" value="1"/>
</dbReference>
<dbReference type="PANTHER" id="PTHR34949">
    <property type="entry name" value="OS05G0443700 PROTEIN"/>
    <property type="match status" value="1"/>
</dbReference>
<dbReference type="GO" id="GO:0048193">
    <property type="term" value="P:Golgi vesicle transport"/>
    <property type="evidence" value="ECO:0007669"/>
    <property type="project" value="InterPro"/>
</dbReference>
<dbReference type="AlphaFoldDB" id="I1K847"/>
<keyword evidence="5 9" id="KW-1133">Transmembrane helix</keyword>
<dbReference type="PANTHER" id="PTHR34949:SF12">
    <property type="entry name" value="SYNTAXIN 6, AMINO-TERMINAL PROTEIN"/>
    <property type="match status" value="1"/>
</dbReference>
<dbReference type="Pfam" id="PF09177">
    <property type="entry name" value="STX6_10_61_N"/>
    <property type="match status" value="1"/>
</dbReference>
<dbReference type="InterPro" id="IPR015260">
    <property type="entry name" value="Syntaxin-6/10/61_N"/>
</dbReference>
<keyword evidence="3 9" id="KW-0812">Transmembrane</keyword>
<feature type="transmembrane region" description="Helical" evidence="9">
    <location>
        <begin position="352"/>
        <end position="370"/>
    </location>
</feature>
<reference evidence="12" key="2">
    <citation type="submission" date="2018-02" db="UniProtKB">
        <authorList>
            <consortium name="EnsemblPlants"/>
        </authorList>
    </citation>
    <scope>IDENTIFICATION</scope>
    <source>
        <strain evidence="12">Williams 82</strain>
    </source>
</reference>
<dbReference type="EnsemblPlants" id="KRH52070">
    <property type="protein sequence ID" value="KRH52070"/>
    <property type="gene ID" value="GLYMA_06G044900"/>
</dbReference>
<protein>
    <recommendedName>
        <fullName evidence="10">Syntaxin 6/10/61 N-terminal domain-containing protein</fullName>
    </recommendedName>
</protein>
<dbReference type="PaxDb" id="3847-GLYMA06G04790.1"/>
<keyword evidence="6" id="KW-0333">Golgi apparatus</keyword>
<dbReference type="InterPro" id="IPR010989">
    <property type="entry name" value="SNARE"/>
</dbReference>